<feature type="signal peptide" evidence="5">
    <location>
        <begin position="1"/>
        <end position="21"/>
    </location>
</feature>
<comment type="subcellular location">
    <subcellularLocation>
        <location evidence="1">Cell envelope</location>
    </subcellularLocation>
</comment>
<evidence type="ECO:0000313" key="8">
    <source>
        <dbReference type="Proteomes" id="UP001310022"/>
    </source>
</evidence>
<dbReference type="Pfam" id="PF00578">
    <property type="entry name" value="AhpC-TSA"/>
    <property type="match status" value="1"/>
</dbReference>
<dbReference type="SUPFAM" id="SSF52833">
    <property type="entry name" value="Thioredoxin-like"/>
    <property type="match status" value="1"/>
</dbReference>
<dbReference type="InterPro" id="IPR036249">
    <property type="entry name" value="Thioredoxin-like_sf"/>
</dbReference>
<dbReference type="GO" id="GO:0030313">
    <property type="term" value="C:cell envelope"/>
    <property type="evidence" value="ECO:0007669"/>
    <property type="project" value="UniProtKB-SubCell"/>
</dbReference>
<dbReference type="InterPro" id="IPR013766">
    <property type="entry name" value="Thioredoxin_domain"/>
</dbReference>
<keyword evidence="5" id="KW-0732">Signal</keyword>
<dbReference type="RefSeq" id="WP_338237680.1">
    <property type="nucleotide sequence ID" value="NZ_BQKE01000001.1"/>
</dbReference>
<evidence type="ECO:0000256" key="4">
    <source>
        <dbReference type="ARBA" id="ARBA00023284"/>
    </source>
</evidence>
<protein>
    <submittedName>
        <fullName evidence="7">Thiol:disulfide interchange protein</fullName>
    </submittedName>
</protein>
<accession>A0AAN4VYI8</accession>
<evidence type="ECO:0000256" key="2">
    <source>
        <dbReference type="ARBA" id="ARBA00022748"/>
    </source>
</evidence>
<evidence type="ECO:0000256" key="3">
    <source>
        <dbReference type="ARBA" id="ARBA00023157"/>
    </source>
</evidence>
<dbReference type="InterPro" id="IPR017937">
    <property type="entry name" value="Thioredoxin_CS"/>
</dbReference>
<gene>
    <name evidence="7" type="ORF">PEDI_29580</name>
</gene>
<feature type="chain" id="PRO_5042855096" evidence="5">
    <location>
        <begin position="22"/>
        <end position="386"/>
    </location>
</feature>
<dbReference type="PROSITE" id="PS00194">
    <property type="entry name" value="THIOREDOXIN_1"/>
    <property type="match status" value="1"/>
</dbReference>
<dbReference type="Proteomes" id="UP001310022">
    <property type="component" value="Unassembled WGS sequence"/>
</dbReference>
<keyword evidence="2" id="KW-0201">Cytochrome c-type biogenesis</keyword>
<dbReference type="PANTHER" id="PTHR42852:SF6">
    <property type="entry name" value="THIOL:DISULFIDE INTERCHANGE PROTEIN DSBE"/>
    <property type="match status" value="1"/>
</dbReference>
<organism evidence="7 8">
    <name type="scientific">Persicobacter diffluens</name>
    <dbReference type="NCBI Taxonomy" id="981"/>
    <lineage>
        <taxon>Bacteria</taxon>
        <taxon>Pseudomonadati</taxon>
        <taxon>Bacteroidota</taxon>
        <taxon>Cytophagia</taxon>
        <taxon>Cytophagales</taxon>
        <taxon>Persicobacteraceae</taxon>
        <taxon>Persicobacter</taxon>
    </lineage>
</organism>
<keyword evidence="8" id="KW-1185">Reference proteome</keyword>
<evidence type="ECO:0000313" key="7">
    <source>
        <dbReference type="EMBL" id="GJM62406.1"/>
    </source>
</evidence>
<reference evidence="7 8" key="1">
    <citation type="submission" date="2021-12" db="EMBL/GenBank/DDBJ databases">
        <title>Genome sequencing of bacteria with rrn-lacking chromosome and rrn-plasmid.</title>
        <authorList>
            <person name="Anda M."/>
            <person name="Iwasaki W."/>
        </authorList>
    </citation>
    <scope>NUCLEOTIDE SEQUENCE [LARGE SCALE GENOMIC DNA]</scope>
    <source>
        <strain evidence="7 8">NBRC 15940</strain>
    </source>
</reference>
<dbReference type="InterPro" id="IPR000866">
    <property type="entry name" value="AhpC/TSA"/>
</dbReference>
<proteinExistence type="predicted"/>
<keyword evidence="3" id="KW-1015">Disulfide bond</keyword>
<dbReference type="GO" id="GO:0017004">
    <property type="term" value="P:cytochrome complex assembly"/>
    <property type="evidence" value="ECO:0007669"/>
    <property type="project" value="UniProtKB-KW"/>
</dbReference>
<evidence type="ECO:0000256" key="1">
    <source>
        <dbReference type="ARBA" id="ARBA00004196"/>
    </source>
</evidence>
<evidence type="ECO:0000259" key="6">
    <source>
        <dbReference type="PROSITE" id="PS51352"/>
    </source>
</evidence>
<feature type="domain" description="Thioredoxin" evidence="6">
    <location>
        <begin position="246"/>
        <end position="386"/>
    </location>
</feature>
<dbReference type="AlphaFoldDB" id="A0AAN4VYI8"/>
<keyword evidence="4" id="KW-0676">Redox-active center</keyword>
<comment type="caution">
    <text evidence="7">The sequence shown here is derived from an EMBL/GenBank/DDBJ whole genome shotgun (WGS) entry which is preliminary data.</text>
</comment>
<dbReference type="PANTHER" id="PTHR42852">
    <property type="entry name" value="THIOL:DISULFIDE INTERCHANGE PROTEIN DSBE"/>
    <property type="match status" value="1"/>
</dbReference>
<evidence type="ECO:0000256" key="5">
    <source>
        <dbReference type="SAM" id="SignalP"/>
    </source>
</evidence>
<dbReference type="EMBL" id="BQKE01000001">
    <property type="protein sequence ID" value="GJM62406.1"/>
    <property type="molecule type" value="Genomic_DNA"/>
</dbReference>
<dbReference type="InterPro" id="IPR050553">
    <property type="entry name" value="Thioredoxin_ResA/DsbE_sf"/>
</dbReference>
<sequence>MKSLGLKKSGAILSLAALAWACDGGKAPFTGSIEGEQAANVDSVYLLDRGASGFEKIAAAAVTEGKFTFSAPIAHNGALYLQAPTDGSFGDRKPTTVVFYQEGDALVGKLNADDLNGSEISGGLAQTEFNTYKEGQKSFVDKMKALSERYQEIAATAQGAPTDEQKEELKKIGDEYGALDKEANAYSDGFINEHTSSMVSPFLLRQNAYRMDEKELKSYLEKFTAEAKTTADYTAIEDRYNTLMATAIGQPVLDFEQTTPEGESFSTTALHGKVFLIDFWASWCGPCRQENPNVVAMYNKYHDQGFEILGVSLDNKKEAWEKAIAKDQLTWNHVSDLQGWQNAVAKRYGINSIPATVLVDASGKIVAKNLRGEELENKVAELLSAS</sequence>
<dbReference type="PROSITE" id="PS51352">
    <property type="entry name" value="THIOREDOXIN_2"/>
    <property type="match status" value="1"/>
</dbReference>
<dbReference type="CDD" id="cd02966">
    <property type="entry name" value="TlpA_like_family"/>
    <property type="match status" value="1"/>
</dbReference>
<name>A0AAN4VYI8_9BACT</name>
<dbReference type="Gene3D" id="3.40.30.10">
    <property type="entry name" value="Glutaredoxin"/>
    <property type="match status" value="1"/>
</dbReference>